<feature type="region of interest" description="Disordered" evidence="1">
    <location>
        <begin position="68"/>
        <end position="103"/>
    </location>
</feature>
<dbReference type="InterPro" id="IPR011330">
    <property type="entry name" value="Glyco_hydro/deAcase_b/a-brl"/>
</dbReference>
<dbReference type="CDD" id="cd10936">
    <property type="entry name" value="CE4_DAC2"/>
    <property type="match status" value="1"/>
</dbReference>
<protein>
    <submittedName>
        <fullName evidence="3">Divergent polysaccharide deacetylase family protein</fullName>
    </submittedName>
</protein>
<organism evidence="3 4">
    <name type="scientific">Enterovirga aerilata</name>
    <dbReference type="NCBI Taxonomy" id="2730920"/>
    <lineage>
        <taxon>Bacteria</taxon>
        <taxon>Pseudomonadati</taxon>
        <taxon>Pseudomonadota</taxon>
        <taxon>Alphaproteobacteria</taxon>
        <taxon>Hyphomicrobiales</taxon>
        <taxon>Methylobacteriaceae</taxon>
        <taxon>Enterovirga</taxon>
    </lineage>
</organism>
<sequence length="396" mass="40515">MGTTSDELTRPLGRPRAEPKTGSGLAAIRIAGAVCAGLLVAAGGYVYVAGDPQGGIPRIAVEIGAKAPARQSSTSTLPDVPVGSGPQTAESVEGASGVSVVRPDGTAAPQSIIVRIPDEAILALNPAPDRRLVEATRFGTLPRIGPDGSRPLDVYARAATGLPGGARPVARVAIVVGGLGISQSGTLDAIAKLPPAVTLAFAPYGQDLDRLAARAREDGHEIILQVPMEPFDYPDSDPGPHTLLAAARPAENIEHLHWAMGRLSGYVGLMNYMGGKLTADARAIAPILREIGARGLGFLDDGSSPRSVATLVKGDTPMARADVVVDASGRPDGIDRALERLETAASGGGIAIGTATALPLSVERIARWAKGLEARGILLVPASAALRSAVRESATR</sequence>
<evidence type="ECO:0000313" key="3">
    <source>
        <dbReference type="EMBL" id="NNM70901.1"/>
    </source>
</evidence>
<dbReference type="SUPFAM" id="SSF88713">
    <property type="entry name" value="Glycoside hydrolase/deacetylase"/>
    <property type="match status" value="1"/>
</dbReference>
<dbReference type="Pfam" id="PF04748">
    <property type="entry name" value="Polysacc_deac_2"/>
    <property type="match status" value="1"/>
</dbReference>
<proteinExistence type="predicted"/>
<keyword evidence="2" id="KW-1133">Transmembrane helix</keyword>
<name>A0A849I0H5_9HYPH</name>
<evidence type="ECO:0000256" key="1">
    <source>
        <dbReference type="SAM" id="MobiDB-lite"/>
    </source>
</evidence>
<dbReference type="EMBL" id="JABEPP010000001">
    <property type="protein sequence ID" value="NNM70901.1"/>
    <property type="molecule type" value="Genomic_DNA"/>
</dbReference>
<feature type="compositionally biased region" description="Low complexity" evidence="1">
    <location>
        <begin position="89"/>
        <end position="101"/>
    </location>
</feature>
<comment type="caution">
    <text evidence="3">The sequence shown here is derived from an EMBL/GenBank/DDBJ whole genome shotgun (WGS) entry which is preliminary data.</text>
</comment>
<dbReference type="PANTHER" id="PTHR30105">
    <property type="entry name" value="UNCHARACTERIZED YIBQ-RELATED"/>
    <property type="match status" value="1"/>
</dbReference>
<keyword evidence="4" id="KW-1185">Reference proteome</keyword>
<keyword evidence="2" id="KW-0472">Membrane</keyword>
<evidence type="ECO:0000313" key="4">
    <source>
        <dbReference type="Proteomes" id="UP000564885"/>
    </source>
</evidence>
<feature type="transmembrane region" description="Helical" evidence="2">
    <location>
        <begin position="26"/>
        <end position="48"/>
    </location>
</feature>
<dbReference type="Gene3D" id="3.20.20.370">
    <property type="entry name" value="Glycoside hydrolase/deacetylase"/>
    <property type="match status" value="1"/>
</dbReference>
<dbReference type="RefSeq" id="WP_171216427.1">
    <property type="nucleotide sequence ID" value="NZ_JABEPP010000001.1"/>
</dbReference>
<gene>
    <name evidence="3" type="ORF">HJG44_00640</name>
</gene>
<dbReference type="Proteomes" id="UP000564885">
    <property type="component" value="Unassembled WGS sequence"/>
</dbReference>
<keyword evidence="2" id="KW-0812">Transmembrane</keyword>
<reference evidence="3 4" key="1">
    <citation type="submission" date="2020-04" db="EMBL/GenBank/DDBJ databases">
        <title>Enterovirga sp. isolate from soil.</title>
        <authorList>
            <person name="Chea S."/>
            <person name="Kim D.-U."/>
        </authorList>
    </citation>
    <scope>NUCLEOTIDE SEQUENCE [LARGE SCALE GENOMIC DNA]</scope>
    <source>
        <strain evidence="3 4">DB1703</strain>
    </source>
</reference>
<dbReference type="InterPro" id="IPR006837">
    <property type="entry name" value="Divergent_DAC"/>
</dbReference>
<dbReference type="PANTHER" id="PTHR30105:SF2">
    <property type="entry name" value="DIVERGENT POLYSACCHARIDE DEACETYLASE SUPERFAMILY"/>
    <property type="match status" value="1"/>
</dbReference>
<evidence type="ECO:0000256" key="2">
    <source>
        <dbReference type="SAM" id="Phobius"/>
    </source>
</evidence>
<dbReference type="GO" id="GO:0005975">
    <property type="term" value="P:carbohydrate metabolic process"/>
    <property type="evidence" value="ECO:0007669"/>
    <property type="project" value="InterPro"/>
</dbReference>
<accession>A0A849I0H5</accession>
<feature type="region of interest" description="Disordered" evidence="1">
    <location>
        <begin position="1"/>
        <end position="21"/>
    </location>
</feature>
<dbReference type="AlphaFoldDB" id="A0A849I0H5"/>